<keyword evidence="4" id="KW-1185">Reference proteome</keyword>
<feature type="region of interest" description="Disordered" evidence="1">
    <location>
        <begin position="28"/>
        <end position="57"/>
    </location>
</feature>
<name>A0ABR0NSL2_GOSAR</name>
<reference evidence="3 4" key="1">
    <citation type="submission" date="2023-03" db="EMBL/GenBank/DDBJ databases">
        <title>WGS of Gossypium arboreum.</title>
        <authorList>
            <person name="Yu D."/>
        </authorList>
    </citation>
    <scope>NUCLEOTIDE SEQUENCE [LARGE SCALE GENOMIC DNA]</scope>
    <source>
        <tissue evidence="3">Leaf</tissue>
    </source>
</reference>
<dbReference type="Pfam" id="PF03078">
    <property type="entry name" value="ATHILA"/>
    <property type="match status" value="1"/>
</dbReference>
<evidence type="ECO:0000313" key="4">
    <source>
        <dbReference type="Proteomes" id="UP001358586"/>
    </source>
</evidence>
<proteinExistence type="predicted"/>
<dbReference type="Proteomes" id="UP001358586">
    <property type="component" value="Chromosome 9"/>
</dbReference>
<organism evidence="3 4">
    <name type="scientific">Gossypium arboreum</name>
    <name type="common">Tree cotton</name>
    <name type="synonym">Gossypium nanking</name>
    <dbReference type="NCBI Taxonomy" id="29729"/>
    <lineage>
        <taxon>Eukaryota</taxon>
        <taxon>Viridiplantae</taxon>
        <taxon>Streptophyta</taxon>
        <taxon>Embryophyta</taxon>
        <taxon>Tracheophyta</taxon>
        <taxon>Spermatophyta</taxon>
        <taxon>Magnoliopsida</taxon>
        <taxon>eudicotyledons</taxon>
        <taxon>Gunneridae</taxon>
        <taxon>Pentapetalae</taxon>
        <taxon>rosids</taxon>
        <taxon>malvids</taxon>
        <taxon>Malvales</taxon>
        <taxon>Malvaceae</taxon>
        <taxon>Malvoideae</taxon>
        <taxon>Gossypium</taxon>
    </lineage>
</organism>
<evidence type="ECO:0000313" key="3">
    <source>
        <dbReference type="EMBL" id="KAK5803992.1"/>
    </source>
</evidence>
<accession>A0ABR0NSL2</accession>
<feature type="domain" description="Arabidopsis retrotransposon Orf1 C-terminal" evidence="2">
    <location>
        <begin position="117"/>
        <end position="271"/>
    </location>
</feature>
<evidence type="ECO:0000256" key="1">
    <source>
        <dbReference type="SAM" id="MobiDB-lite"/>
    </source>
</evidence>
<dbReference type="InterPro" id="IPR004312">
    <property type="entry name" value="ATHILA_Orf1_C"/>
</dbReference>
<evidence type="ECO:0000259" key="2">
    <source>
        <dbReference type="Pfam" id="PF03078"/>
    </source>
</evidence>
<gene>
    <name evidence="3" type="ORF">PVK06_031641</name>
</gene>
<comment type="caution">
    <text evidence="3">The sequence shown here is derived from an EMBL/GenBank/DDBJ whole genome shotgun (WGS) entry which is preliminary data.</text>
</comment>
<protein>
    <recommendedName>
        <fullName evidence="2">Arabidopsis retrotransposon Orf1 C-terminal domain-containing protein</fullName>
    </recommendedName>
</protein>
<dbReference type="EMBL" id="JARKNE010000009">
    <property type="protein sequence ID" value="KAK5803992.1"/>
    <property type="molecule type" value="Genomic_DNA"/>
</dbReference>
<sequence length="436" mass="50085">MVRTRNQTADNFPISLNQNWHQFSVPPVVDIANDKPSPPPPRRTAPPTRARRQQRSTPIELEHLDSSSALFERRGRANTIPIEGRLRGFLDFSTSKHRTRYDEICQRPLPVCKQIDSTTLNMLNIHDAVTTYFDAIGWNCFANISCDAYYELIYEFYTTFSFNTTALQTVETQNIICFRLLGKDFRMSISDFNIAMGFIDPDNIQSDSYHTALLDIPSDFNAQDAYRVLTHSNQLYNPKTTKDLLVHEPALRYIHRFLAFSFSVRNDSSSVLTINELFFLWCMHSGYKVNLGYWFARNFHAVLRCNRLLILGSYITNLTSTLFPSEIDFSSLTCAYHMDNLDKYCLDSMSLLVGTPTAYYFVPPGTWAARGNMVFHRRPHFTTREQEEQPPTLEARLSRIEARLGTMETQVSTSSTSCRIISPNINNVINIYGECS</sequence>